<dbReference type="OrthoDB" id="8197165at2759"/>
<keyword evidence="3" id="KW-1185">Reference proteome</keyword>
<evidence type="ECO:0000313" key="3">
    <source>
        <dbReference type="Proteomes" id="UP000801492"/>
    </source>
</evidence>
<dbReference type="EMBL" id="VTPC01033766">
    <property type="protein sequence ID" value="KAF2891360.1"/>
    <property type="molecule type" value="Genomic_DNA"/>
</dbReference>
<proteinExistence type="predicted"/>
<sequence length="130" mass="14873">MDHELATTRTGIDSRLIYRSIVIEKVLLPIGMMSEEIAEARNKHFRLYRQDFARKFSRESCNLNVINRLLLSSDPVITGMRPTPKKTTKPFLKETVEMLLPADTVTEAVSFDDEAPKESSDEPWMSSPDE</sequence>
<dbReference type="Proteomes" id="UP000801492">
    <property type="component" value="Unassembled WGS sequence"/>
</dbReference>
<accession>A0A8K0G4H2</accession>
<organism evidence="2 3">
    <name type="scientific">Ignelater luminosus</name>
    <name type="common">Cucubano</name>
    <name type="synonym">Pyrophorus luminosus</name>
    <dbReference type="NCBI Taxonomy" id="2038154"/>
    <lineage>
        <taxon>Eukaryota</taxon>
        <taxon>Metazoa</taxon>
        <taxon>Ecdysozoa</taxon>
        <taxon>Arthropoda</taxon>
        <taxon>Hexapoda</taxon>
        <taxon>Insecta</taxon>
        <taxon>Pterygota</taxon>
        <taxon>Neoptera</taxon>
        <taxon>Endopterygota</taxon>
        <taxon>Coleoptera</taxon>
        <taxon>Polyphaga</taxon>
        <taxon>Elateriformia</taxon>
        <taxon>Elateroidea</taxon>
        <taxon>Elateridae</taxon>
        <taxon>Agrypninae</taxon>
        <taxon>Pyrophorini</taxon>
        <taxon>Ignelater</taxon>
    </lineage>
</organism>
<feature type="region of interest" description="Disordered" evidence="1">
    <location>
        <begin position="107"/>
        <end position="130"/>
    </location>
</feature>
<gene>
    <name evidence="2" type="ORF">ILUMI_14813</name>
</gene>
<name>A0A8K0G4H2_IGNLU</name>
<protein>
    <submittedName>
        <fullName evidence="2">Uncharacterized protein</fullName>
    </submittedName>
</protein>
<comment type="caution">
    <text evidence="2">The sequence shown here is derived from an EMBL/GenBank/DDBJ whole genome shotgun (WGS) entry which is preliminary data.</text>
</comment>
<evidence type="ECO:0000313" key="2">
    <source>
        <dbReference type="EMBL" id="KAF2891360.1"/>
    </source>
</evidence>
<reference evidence="2" key="1">
    <citation type="submission" date="2019-08" db="EMBL/GenBank/DDBJ databases">
        <title>The genome of the North American firefly Photinus pyralis.</title>
        <authorList>
            <consortium name="Photinus pyralis genome working group"/>
            <person name="Fallon T.R."/>
            <person name="Sander Lower S.E."/>
            <person name="Weng J.-K."/>
        </authorList>
    </citation>
    <scope>NUCLEOTIDE SEQUENCE</scope>
    <source>
        <strain evidence="2">TRF0915ILg1</strain>
        <tissue evidence="2">Whole body</tissue>
    </source>
</reference>
<evidence type="ECO:0000256" key="1">
    <source>
        <dbReference type="SAM" id="MobiDB-lite"/>
    </source>
</evidence>
<dbReference type="AlphaFoldDB" id="A0A8K0G4H2"/>